<evidence type="ECO:0000313" key="3">
    <source>
        <dbReference type="Proteomes" id="UP000034354"/>
    </source>
</evidence>
<comment type="caution">
    <text evidence="2">The sequence shown here is derived from an EMBL/GenBank/DDBJ whole genome shotgun (WGS) entry which is preliminary data.</text>
</comment>
<evidence type="ECO:0000313" key="2">
    <source>
        <dbReference type="EMBL" id="KKU07154.1"/>
    </source>
</evidence>
<reference evidence="2 3" key="1">
    <citation type="journal article" date="2015" name="Nature">
        <title>rRNA introns, odd ribosomes, and small enigmatic genomes across a large radiation of phyla.</title>
        <authorList>
            <person name="Brown C.T."/>
            <person name="Hug L.A."/>
            <person name="Thomas B.C."/>
            <person name="Sharon I."/>
            <person name="Castelle C.J."/>
            <person name="Singh A."/>
            <person name="Wilkins M.J."/>
            <person name="Williams K.H."/>
            <person name="Banfield J.F."/>
        </authorList>
    </citation>
    <scope>NUCLEOTIDE SEQUENCE [LARGE SCALE GENOMIC DNA]</scope>
</reference>
<dbReference type="AlphaFoldDB" id="A0A0G1MG04"/>
<accession>A0A0G1MG04</accession>
<evidence type="ECO:0000256" key="1">
    <source>
        <dbReference type="SAM" id="MobiDB-lite"/>
    </source>
</evidence>
<name>A0A0G1MG04_9BACT</name>
<sequence>MSEKFNVSSISRIADTFAGKIFTGQERGQNTEKEDVENFDERPEEERLGLLLRTQELIAERRDLRMGSPEAKNETKFIIKIMNGRRVRVPAVDSDNLSTDLKNQVEQNKETRLQEIKKELEQLGTIPGLREAYKSGKTSGN</sequence>
<gene>
    <name evidence="2" type="ORF">UX09_C0034G0019</name>
</gene>
<dbReference type="Proteomes" id="UP000034354">
    <property type="component" value="Unassembled WGS sequence"/>
</dbReference>
<protein>
    <submittedName>
        <fullName evidence="2">Uncharacterized protein</fullName>
    </submittedName>
</protein>
<dbReference type="EMBL" id="LCKW01000034">
    <property type="protein sequence ID" value="KKU07154.1"/>
    <property type="molecule type" value="Genomic_DNA"/>
</dbReference>
<dbReference type="STRING" id="1618993.UX09_C0034G0019"/>
<proteinExistence type="predicted"/>
<feature type="region of interest" description="Disordered" evidence="1">
    <location>
        <begin position="21"/>
        <end position="43"/>
    </location>
</feature>
<organism evidence="2 3">
    <name type="scientific">Candidatus Uhrbacteria bacterium GW2011_GWE2_45_35</name>
    <dbReference type="NCBI Taxonomy" id="1618993"/>
    <lineage>
        <taxon>Bacteria</taxon>
        <taxon>Candidatus Uhriibacteriota</taxon>
    </lineage>
</organism>